<dbReference type="Proteomes" id="UP000294862">
    <property type="component" value="Unassembled WGS sequence"/>
</dbReference>
<dbReference type="PROSITE" id="PS51257">
    <property type="entry name" value="PROKAR_LIPOPROTEIN"/>
    <property type="match status" value="1"/>
</dbReference>
<reference evidence="2 3" key="1">
    <citation type="journal article" date="2015" name="Stand. Genomic Sci.">
        <title>Genomic Encyclopedia of Bacterial and Archaeal Type Strains, Phase III: the genomes of soil and plant-associated and newly described type strains.</title>
        <authorList>
            <person name="Whitman W.B."/>
            <person name="Woyke T."/>
            <person name="Klenk H.P."/>
            <person name="Zhou Y."/>
            <person name="Lilburn T.G."/>
            <person name="Beck B.J."/>
            <person name="De Vos P."/>
            <person name="Vandamme P."/>
            <person name="Eisen J.A."/>
            <person name="Garrity G."/>
            <person name="Hugenholtz P."/>
            <person name="Kyrpides N.C."/>
        </authorList>
    </citation>
    <scope>NUCLEOTIDE SEQUENCE [LARGE SCALE GENOMIC DNA]</scope>
    <source>
        <strain evidence="2 3">A3</strain>
    </source>
</reference>
<sequence>MKPIRLFVPLFLLIACAASRAATYSVGPVGCTHVSLADALAAAAANPAGPHLIKLRTGELLTGGISLDEPAADITIEGGYASCGASAPTPDARMVIRQINPGSVLRFDNASDTPRRLELRNVTLTGGSVNTSDVLGGGGALVLQNATLVLGAGAIVEGNVAGNGGGVSLFGVPSRVAKLVLDGAAVIDGNQAVGLGGLGAGGGVFALDNAEIRLVYGRIEDNTARRAGGGVALNTARTTLVAAPPILTDYLLPPVVLAHNTAGRATFATGEGFGGAIYSKQGNITIGAPATSRFTTNISTNTANYGGAIYVEGAAGPTDPFTFVALRNTLTQFNTAKGKGGAFHSWNAVDWVLDSTGLRCPFGPRYSACSAVLYNTAYNSTTPGSPGAGAGYIGNDSGSQRGIFRFARTLFENNRDDDGQVAVAMAFGTSELSFERCIFLDNQADASGVTTLLANAPGINLRFVYNTVVGNDVDTLVYMNGGVLRNQGSIMWSPGSDVWTATAGATMANNNCLIAHDMVPGATVLDPRLADDFMPPADSPAIDACDNLDVTAGIDAYLQAPGYDIDGVDNVWGPNDLGAVENHDAIFLDGFGHRYTD</sequence>
<dbReference type="OrthoDB" id="6064544at2"/>
<dbReference type="InterPro" id="IPR011050">
    <property type="entry name" value="Pectin_lyase_fold/virulence"/>
</dbReference>
<name>A0A4R2IFF2_9GAMM</name>
<protein>
    <recommendedName>
        <fullName evidence="4">Outer membrane repeat protein</fullName>
    </recommendedName>
</protein>
<accession>A0A4R2IFF2</accession>
<dbReference type="EMBL" id="SLWQ01000001">
    <property type="protein sequence ID" value="TCO42922.1"/>
    <property type="molecule type" value="Genomic_DNA"/>
</dbReference>
<organism evidence="2 3">
    <name type="scientific">Dokdonella fugitiva</name>
    <dbReference type="NCBI Taxonomy" id="328517"/>
    <lineage>
        <taxon>Bacteria</taxon>
        <taxon>Pseudomonadati</taxon>
        <taxon>Pseudomonadota</taxon>
        <taxon>Gammaproteobacteria</taxon>
        <taxon>Lysobacterales</taxon>
        <taxon>Rhodanobacteraceae</taxon>
        <taxon>Dokdonella</taxon>
    </lineage>
</organism>
<feature type="signal peptide" evidence="1">
    <location>
        <begin position="1"/>
        <end position="21"/>
    </location>
</feature>
<evidence type="ECO:0008006" key="4">
    <source>
        <dbReference type="Google" id="ProtNLM"/>
    </source>
</evidence>
<gene>
    <name evidence="2" type="ORF">EV148_101329</name>
</gene>
<evidence type="ECO:0000313" key="3">
    <source>
        <dbReference type="Proteomes" id="UP000294862"/>
    </source>
</evidence>
<evidence type="ECO:0000256" key="1">
    <source>
        <dbReference type="SAM" id="SignalP"/>
    </source>
</evidence>
<keyword evidence="3" id="KW-1185">Reference proteome</keyword>
<evidence type="ECO:0000313" key="2">
    <source>
        <dbReference type="EMBL" id="TCO42922.1"/>
    </source>
</evidence>
<comment type="caution">
    <text evidence="2">The sequence shown here is derived from an EMBL/GenBank/DDBJ whole genome shotgun (WGS) entry which is preliminary data.</text>
</comment>
<proteinExistence type="predicted"/>
<feature type="chain" id="PRO_5020493419" description="Outer membrane repeat protein" evidence="1">
    <location>
        <begin position="22"/>
        <end position="597"/>
    </location>
</feature>
<keyword evidence="1" id="KW-0732">Signal</keyword>
<dbReference type="RefSeq" id="WP_131992500.1">
    <property type="nucleotide sequence ID" value="NZ_SLWQ01000001.1"/>
</dbReference>
<dbReference type="AlphaFoldDB" id="A0A4R2IFF2"/>
<dbReference type="SUPFAM" id="SSF51126">
    <property type="entry name" value="Pectin lyase-like"/>
    <property type="match status" value="1"/>
</dbReference>